<dbReference type="RefSeq" id="WP_172808067.1">
    <property type="nucleotide sequence ID" value="NZ_BMIP01000007.1"/>
</dbReference>
<dbReference type="EMBL" id="BMIP01000007">
    <property type="protein sequence ID" value="GGD77146.1"/>
    <property type="molecule type" value="Genomic_DNA"/>
</dbReference>
<sequence>MDGVRDFGNGCLCYLQDCNQGSGWGWSNSGLIVDGDQAVLIDTLRDERLTHHMLEEYRAATGLAARDINTLVNTHADGDHTFGNRLMEHARIYATPECKDGILARPPSAFQGLLENRPEGIIGDFIFELYGPPFDFTGIDPKLPTDLVKEDMTLTVGDKKVELIKVGPAHTPGDMLAVVPSERTVFTGDVVFFTNTPVLWSGPCSNWIAALDHILSLDIETVVPGHGPVTDKNGVRKTKEYLVYIQAEARKRFDAGMPIEEAIQDIALGEFEDWGGSERIVVNLNRLYCEFGGKEPVTDFGSMIAMMAPYAERARKRRAGSSPEAPKSCCPH</sequence>
<evidence type="ECO:0000256" key="1">
    <source>
        <dbReference type="ARBA" id="ARBA00005250"/>
    </source>
</evidence>
<dbReference type="AlphaFoldDB" id="A0A917DW61"/>
<dbReference type="SUPFAM" id="SSF56281">
    <property type="entry name" value="Metallo-hydrolase/oxidoreductase"/>
    <property type="match status" value="1"/>
</dbReference>
<dbReference type="Proteomes" id="UP000612349">
    <property type="component" value="Unassembled WGS sequence"/>
</dbReference>
<dbReference type="PANTHER" id="PTHR42951">
    <property type="entry name" value="METALLO-BETA-LACTAMASE DOMAIN-CONTAINING"/>
    <property type="match status" value="1"/>
</dbReference>
<feature type="domain" description="Metallo-beta-lactamase" evidence="2">
    <location>
        <begin position="26"/>
        <end position="226"/>
    </location>
</feature>
<reference evidence="3" key="1">
    <citation type="journal article" date="2014" name="Int. J. Syst. Evol. Microbiol.">
        <title>Complete genome sequence of Corynebacterium casei LMG S-19264T (=DSM 44701T), isolated from a smear-ripened cheese.</title>
        <authorList>
            <consortium name="US DOE Joint Genome Institute (JGI-PGF)"/>
            <person name="Walter F."/>
            <person name="Albersmeier A."/>
            <person name="Kalinowski J."/>
            <person name="Ruckert C."/>
        </authorList>
    </citation>
    <scope>NUCLEOTIDE SEQUENCE</scope>
    <source>
        <strain evidence="3">CGMCC 1.15360</strain>
    </source>
</reference>
<accession>A0A917DW61</accession>
<evidence type="ECO:0000259" key="2">
    <source>
        <dbReference type="SMART" id="SM00849"/>
    </source>
</evidence>
<dbReference type="GO" id="GO:0017001">
    <property type="term" value="P:antibiotic catabolic process"/>
    <property type="evidence" value="ECO:0007669"/>
    <property type="project" value="UniProtKB-ARBA"/>
</dbReference>
<dbReference type="InterPro" id="IPR036866">
    <property type="entry name" value="RibonucZ/Hydroxyglut_hydro"/>
</dbReference>
<keyword evidence="4" id="KW-1185">Reference proteome</keyword>
<dbReference type="SMART" id="SM00849">
    <property type="entry name" value="Lactamase_B"/>
    <property type="match status" value="1"/>
</dbReference>
<organism evidence="3 4">
    <name type="scientific">Croceicoccus mobilis</name>
    <dbReference type="NCBI Taxonomy" id="1703339"/>
    <lineage>
        <taxon>Bacteria</taxon>
        <taxon>Pseudomonadati</taxon>
        <taxon>Pseudomonadota</taxon>
        <taxon>Alphaproteobacteria</taxon>
        <taxon>Sphingomonadales</taxon>
        <taxon>Erythrobacteraceae</taxon>
        <taxon>Croceicoccus</taxon>
    </lineage>
</organism>
<comment type="caution">
    <text evidence="3">The sequence shown here is derived from an EMBL/GenBank/DDBJ whole genome shotgun (WGS) entry which is preliminary data.</text>
</comment>
<protein>
    <recommendedName>
        <fullName evidence="2">Metallo-beta-lactamase domain-containing protein</fullName>
    </recommendedName>
</protein>
<evidence type="ECO:0000313" key="3">
    <source>
        <dbReference type="EMBL" id="GGD77146.1"/>
    </source>
</evidence>
<name>A0A917DW61_9SPHN</name>
<reference evidence="3" key="2">
    <citation type="submission" date="2020-09" db="EMBL/GenBank/DDBJ databases">
        <authorList>
            <person name="Sun Q."/>
            <person name="Zhou Y."/>
        </authorList>
    </citation>
    <scope>NUCLEOTIDE SEQUENCE</scope>
    <source>
        <strain evidence="3">CGMCC 1.15360</strain>
    </source>
</reference>
<dbReference type="CDD" id="cd16282">
    <property type="entry name" value="metallo-hydrolase-like_MBL-fold"/>
    <property type="match status" value="1"/>
</dbReference>
<dbReference type="PANTHER" id="PTHR42951:SF4">
    <property type="entry name" value="ACYL-COENZYME A THIOESTERASE MBLAC2"/>
    <property type="match status" value="1"/>
</dbReference>
<evidence type="ECO:0000313" key="4">
    <source>
        <dbReference type="Proteomes" id="UP000612349"/>
    </source>
</evidence>
<gene>
    <name evidence="3" type="ORF">GCM10010990_28570</name>
</gene>
<proteinExistence type="inferred from homology"/>
<dbReference type="InterPro" id="IPR001279">
    <property type="entry name" value="Metallo-B-lactamas"/>
</dbReference>
<dbReference type="InterPro" id="IPR050855">
    <property type="entry name" value="NDM-1-like"/>
</dbReference>
<comment type="similarity">
    <text evidence="1">Belongs to the metallo-beta-lactamase superfamily. Class-B beta-lactamase family.</text>
</comment>
<dbReference type="Gene3D" id="3.60.15.10">
    <property type="entry name" value="Ribonuclease Z/Hydroxyacylglutathione hydrolase-like"/>
    <property type="match status" value="1"/>
</dbReference>
<dbReference type="Pfam" id="PF00753">
    <property type="entry name" value="Lactamase_B"/>
    <property type="match status" value="1"/>
</dbReference>